<organism evidence="7 8">
    <name type="scientific">Aspergillus ochraceoroseus</name>
    <dbReference type="NCBI Taxonomy" id="138278"/>
    <lineage>
        <taxon>Eukaryota</taxon>
        <taxon>Fungi</taxon>
        <taxon>Dikarya</taxon>
        <taxon>Ascomycota</taxon>
        <taxon>Pezizomycotina</taxon>
        <taxon>Eurotiomycetes</taxon>
        <taxon>Eurotiomycetidae</taxon>
        <taxon>Eurotiales</taxon>
        <taxon>Aspergillaceae</taxon>
        <taxon>Aspergillus</taxon>
        <taxon>Aspergillus subgen. Nidulantes</taxon>
    </lineage>
</organism>
<dbReference type="FunFam" id="1.10.10.10:FF:000522">
    <property type="entry name" value="Forkhead domain protein"/>
    <property type="match status" value="1"/>
</dbReference>
<reference evidence="7 8" key="1">
    <citation type="submission" date="2015-02" db="EMBL/GenBank/DDBJ databases">
        <title>Draft Genome Sequences of Two Closely-Related Aflatoxigenic Aspergillus Species Obtained from the Cote d'Ivoire.</title>
        <authorList>
            <person name="Moore G.G."/>
            <person name="Beltz S.B."/>
            <person name="Mack B.M."/>
        </authorList>
    </citation>
    <scope>NUCLEOTIDE SEQUENCE [LARGE SCALE GENOMIC DNA]</scope>
    <source>
        <strain evidence="7 8">SRRC1432</strain>
    </source>
</reference>
<evidence type="ECO:0000256" key="1">
    <source>
        <dbReference type="ARBA" id="ARBA00006895"/>
    </source>
</evidence>
<evidence type="ECO:0000256" key="2">
    <source>
        <dbReference type="ARBA" id="ARBA00023125"/>
    </source>
</evidence>
<dbReference type="GO" id="GO:0043565">
    <property type="term" value="F:sequence-specific DNA binding"/>
    <property type="evidence" value="ECO:0007669"/>
    <property type="project" value="InterPro"/>
</dbReference>
<dbReference type="GO" id="GO:0003700">
    <property type="term" value="F:DNA-binding transcription factor activity"/>
    <property type="evidence" value="ECO:0007669"/>
    <property type="project" value="InterPro"/>
</dbReference>
<dbReference type="Proteomes" id="UP000034947">
    <property type="component" value="Unassembled WGS sequence"/>
</dbReference>
<keyword evidence="4" id="KW-0539">Nucleus</keyword>
<dbReference type="EMBL" id="JYKN01001470">
    <property type="protein sequence ID" value="KKK20333.1"/>
    <property type="molecule type" value="Genomic_DNA"/>
</dbReference>
<dbReference type="PANTHER" id="PTHR21737:SF4">
    <property type="entry name" value="SPLICING FACTOR CACTIN"/>
    <property type="match status" value="1"/>
</dbReference>
<dbReference type="PROSITE" id="PS50039">
    <property type="entry name" value="FORK_HEAD_3"/>
    <property type="match status" value="1"/>
</dbReference>
<protein>
    <recommendedName>
        <fullName evidence="3">Splicing factor Cactin</fullName>
    </recommendedName>
</protein>
<comment type="caution">
    <text evidence="7">The sequence shown here is derived from an EMBL/GenBank/DDBJ whole genome shotgun (WGS) entry which is preliminary data.</text>
</comment>
<proteinExistence type="inferred from homology"/>
<comment type="subcellular location">
    <subcellularLocation>
        <location evidence="4">Nucleus</location>
    </subcellularLocation>
</comment>
<dbReference type="GO" id="GO:0005737">
    <property type="term" value="C:cytoplasm"/>
    <property type="evidence" value="ECO:0007669"/>
    <property type="project" value="TreeGrafter"/>
</dbReference>
<dbReference type="SMART" id="SM01050">
    <property type="entry name" value="CactinC_cactus"/>
    <property type="match status" value="1"/>
</dbReference>
<keyword evidence="8" id="KW-1185">Reference proteome</keyword>
<feature type="domain" description="Fork-head" evidence="6">
    <location>
        <begin position="413"/>
        <end position="505"/>
    </location>
</feature>
<dbReference type="InterPro" id="IPR036388">
    <property type="entry name" value="WH-like_DNA-bd_sf"/>
</dbReference>
<dbReference type="VEuPathDB" id="FungiDB:P175DRAFT_0506608"/>
<dbReference type="InterPro" id="IPR001766">
    <property type="entry name" value="Fork_head_dom"/>
</dbReference>
<feature type="region of interest" description="Disordered" evidence="5">
    <location>
        <begin position="501"/>
        <end position="531"/>
    </location>
</feature>
<dbReference type="PANTHER" id="PTHR21737">
    <property type="entry name" value="POLYGLUTAMINE BINDING PROTEIN 1/MARVEL MEMBRANE-ASSOCIATING DOMAIN CONTAINING 3"/>
    <property type="match status" value="1"/>
</dbReference>
<dbReference type="InterPro" id="IPR018816">
    <property type="entry name" value="Cactin_central"/>
</dbReference>
<dbReference type="VEuPathDB" id="FungiDB:P175DRAFT_0554338"/>
<feature type="DNA-binding region" description="Fork-head" evidence="4">
    <location>
        <begin position="413"/>
        <end position="505"/>
    </location>
</feature>
<evidence type="ECO:0000259" key="6">
    <source>
        <dbReference type="PROSITE" id="PS50039"/>
    </source>
</evidence>
<evidence type="ECO:0000256" key="3">
    <source>
        <dbReference type="ARBA" id="ARBA00034534"/>
    </source>
</evidence>
<name>A0A0F8ULB4_9EURO</name>
<evidence type="ECO:0000313" key="8">
    <source>
        <dbReference type="Proteomes" id="UP000034947"/>
    </source>
</evidence>
<evidence type="ECO:0000256" key="4">
    <source>
        <dbReference type="PROSITE-ProRule" id="PRU00089"/>
    </source>
</evidence>
<dbReference type="Pfam" id="PF10312">
    <property type="entry name" value="Cactin_mid"/>
    <property type="match status" value="1"/>
</dbReference>
<dbReference type="Pfam" id="PF09732">
    <property type="entry name" value="CactinC_cactus"/>
    <property type="match status" value="1"/>
</dbReference>
<dbReference type="InterPro" id="IPR036390">
    <property type="entry name" value="WH_DNA-bd_sf"/>
</dbReference>
<comment type="similarity">
    <text evidence="1">Belongs to the CACTIN family.</text>
</comment>
<dbReference type="InterPro" id="IPR019134">
    <property type="entry name" value="Cactin_C"/>
</dbReference>
<dbReference type="PROSITE" id="PS00658">
    <property type="entry name" value="FORK_HEAD_2"/>
    <property type="match status" value="1"/>
</dbReference>
<dbReference type="GO" id="GO:0005681">
    <property type="term" value="C:spliceosomal complex"/>
    <property type="evidence" value="ECO:0007669"/>
    <property type="project" value="TreeGrafter"/>
</dbReference>
<dbReference type="PROSITE" id="PS50096">
    <property type="entry name" value="IQ"/>
    <property type="match status" value="1"/>
</dbReference>
<dbReference type="Gene3D" id="1.10.10.10">
    <property type="entry name" value="Winged helix-like DNA-binding domain superfamily/Winged helix DNA-binding domain"/>
    <property type="match status" value="1"/>
</dbReference>
<dbReference type="CDD" id="cd20032">
    <property type="entry name" value="FH_FOXO"/>
    <property type="match status" value="1"/>
</dbReference>
<dbReference type="OrthoDB" id="265955at2759"/>
<dbReference type="SMART" id="SM00339">
    <property type="entry name" value="FH"/>
    <property type="match status" value="1"/>
</dbReference>
<evidence type="ECO:0000313" key="7">
    <source>
        <dbReference type="EMBL" id="KKK20333.1"/>
    </source>
</evidence>
<accession>A0A0F8ULB4</accession>
<dbReference type="GO" id="GO:0045292">
    <property type="term" value="P:mRNA cis splicing, via spliceosome"/>
    <property type="evidence" value="ECO:0007669"/>
    <property type="project" value="TreeGrafter"/>
</dbReference>
<dbReference type="Pfam" id="PF00250">
    <property type="entry name" value="Forkhead"/>
    <property type="match status" value="1"/>
</dbReference>
<dbReference type="InterPro" id="IPR030456">
    <property type="entry name" value="TF_fork_head_CS_2"/>
</dbReference>
<dbReference type="AlphaFoldDB" id="A0A0F8ULB4"/>
<evidence type="ECO:0000256" key="5">
    <source>
        <dbReference type="SAM" id="MobiDB-lite"/>
    </source>
</evidence>
<gene>
    <name evidence="7" type="ORF">AOCH_007244</name>
</gene>
<keyword evidence="2 4" id="KW-0238">DNA-binding</keyword>
<sequence>MQTMKVICKDRQKISAPEGRALNSVAADINKLLSPKSYEQLQTLEVQVRKKLDSNEPIDTDYWEELLRSLTVWKARAKVKKVFQAVIDERVRGLREQQCEEAESVRSKLALLAPVVCGNKAHTESIDEEEFRGLDPDPLLQIRPEDKAYEVIDEDAFLDQVENLENGICSSTATASREAVGCVVSRTPNAPIASASNRFSSIPNEDFSQATKALYERELAKGVSENEEIFTGEESISTGAKPQWANKYRPRKPRYFNRVQMGYEWNKYNQTHYDHDNPPPKVVQGYKFNIFYPDLIDKAKAPTYRIEREHGRRRGQSFVAAGEEDTCLIRFMAGPPYQDIAFRIVDKEGFCNYISNSSEFIIANKARQILFVAQSMHHPKHQPTHSEPHKAYGEALEYTGSYSLYDANADPPYSQLIYEALRTAPGKKLPLQGIYGWFEKNTAKGKDGNSKGWQNSIRHNLSMNAGFEAIREESMPGKKAVNFWRLTDEAVNNGIQSTTRYRKQANYKKSMASDPPAPQRQRSGAKGGKATKITARFRGSMSQDELRRERYRQRIIPSQRHFQKNVYGQYLHPPTGTTTSTPSTYHAPGGPIVSAELFDLDHVVGCADPPSFFDMAGPGPDCLAFDAGFVGWDGMSSFPNGLFPGPEISTDLQ</sequence>
<dbReference type="SUPFAM" id="SSF46785">
    <property type="entry name" value="Winged helix' DNA-binding domain"/>
    <property type="match status" value="1"/>
</dbReference>